<gene>
    <name evidence="2" type="ORF">FKW44_002737</name>
</gene>
<sequence>MEKSLSTKTTKAAELQAPGSATVSSVPTFIHVGSGTSPRVANPTYLKGQSRVRHKATHRRAPLPSPCQRFITWNTHNLGGRKLLTAAADIIIKENAKILVIPEDELLIDDVPNIPG</sequence>
<feature type="region of interest" description="Disordered" evidence="1">
    <location>
        <begin position="40"/>
        <end position="63"/>
    </location>
</feature>
<dbReference type="Proteomes" id="UP000595437">
    <property type="component" value="Chromosome 2"/>
</dbReference>
<name>A0A7T8KKM2_CALRO</name>
<evidence type="ECO:0000256" key="1">
    <source>
        <dbReference type="SAM" id="MobiDB-lite"/>
    </source>
</evidence>
<evidence type="ECO:0000313" key="2">
    <source>
        <dbReference type="EMBL" id="QQP57669.1"/>
    </source>
</evidence>
<proteinExistence type="predicted"/>
<accession>A0A7T8KKM2</accession>
<protein>
    <submittedName>
        <fullName evidence="2">Uncharacterized protein</fullName>
    </submittedName>
</protein>
<reference evidence="3" key="1">
    <citation type="submission" date="2021-01" db="EMBL/GenBank/DDBJ databases">
        <title>Caligus Genome Assembly.</title>
        <authorList>
            <person name="Gallardo-Escarate C."/>
        </authorList>
    </citation>
    <scope>NUCLEOTIDE SEQUENCE [LARGE SCALE GENOMIC DNA]</scope>
</reference>
<organism evidence="2 3">
    <name type="scientific">Caligus rogercresseyi</name>
    <name type="common">Sea louse</name>
    <dbReference type="NCBI Taxonomy" id="217165"/>
    <lineage>
        <taxon>Eukaryota</taxon>
        <taxon>Metazoa</taxon>
        <taxon>Ecdysozoa</taxon>
        <taxon>Arthropoda</taxon>
        <taxon>Crustacea</taxon>
        <taxon>Multicrustacea</taxon>
        <taxon>Hexanauplia</taxon>
        <taxon>Copepoda</taxon>
        <taxon>Siphonostomatoida</taxon>
        <taxon>Caligidae</taxon>
        <taxon>Caligus</taxon>
    </lineage>
</organism>
<keyword evidence="3" id="KW-1185">Reference proteome</keyword>
<evidence type="ECO:0000313" key="3">
    <source>
        <dbReference type="Proteomes" id="UP000595437"/>
    </source>
</evidence>
<feature type="compositionally biased region" description="Basic residues" evidence="1">
    <location>
        <begin position="50"/>
        <end position="61"/>
    </location>
</feature>
<dbReference type="EMBL" id="CP045891">
    <property type="protein sequence ID" value="QQP57669.1"/>
    <property type="molecule type" value="Genomic_DNA"/>
</dbReference>
<dbReference type="AlphaFoldDB" id="A0A7T8KKM2"/>